<keyword evidence="2" id="KW-1185">Reference proteome</keyword>
<evidence type="ECO:0000313" key="1">
    <source>
        <dbReference type="EMBL" id="KAI4868964.1"/>
    </source>
</evidence>
<reference evidence="1 2" key="1">
    <citation type="journal article" date="2022" name="New Phytol.">
        <title>Ecological generalism drives hyperdiversity of secondary metabolite gene clusters in xylarialean endophytes.</title>
        <authorList>
            <person name="Franco M.E.E."/>
            <person name="Wisecaver J.H."/>
            <person name="Arnold A.E."/>
            <person name="Ju Y.M."/>
            <person name="Slot J.C."/>
            <person name="Ahrendt S."/>
            <person name="Moore L.P."/>
            <person name="Eastman K.E."/>
            <person name="Scott K."/>
            <person name="Konkel Z."/>
            <person name="Mondo S.J."/>
            <person name="Kuo A."/>
            <person name="Hayes R.D."/>
            <person name="Haridas S."/>
            <person name="Andreopoulos B."/>
            <person name="Riley R."/>
            <person name="LaButti K."/>
            <person name="Pangilinan J."/>
            <person name="Lipzen A."/>
            <person name="Amirebrahimi M."/>
            <person name="Yan J."/>
            <person name="Adam C."/>
            <person name="Keymanesh K."/>
            <person name="Ng V."/>
            <person name="Louie K."/>
            <person name="Northen T."/>
            <person name="Drula E."/>
            <person name="Henrissat B."/>
            <person name="Hsieh H.M."/>
            <person name="Youens-Clark K."/>
            <person name="Lutzoni F."/>
            <person name="Miadlikowska J."/>
            <person name="Eastwood D.C."/>
            <person name="Hamelin R.C."/>
            <person name="Grigoriev I.V."/>
            <person name="U'Ren J.M."/>
        </authorList>
    </citation>
    <scope>NUCLEOTIDE SEQUENCE [LARGE SCALE GENOMIC DNA]</scope>
    <source>
        <strain evidence="1 2">CBS 119005</strain>
    </source>
</reference>
<protein>
    <submittedName>
        <fullName evidence="1">Uncharacterized protein</fullName>
    </submittedName>
</protein>
<sequence length="126" mass="14461">MLPPLSTQGQEREMLWLLQPELLSCYVPIFSSLSLAQESRRCVIRAAEWKYVGKEEKTILAHQMSWLCDICAKFAKSTRLYHSRTSCRLLFLSFPHGLGTLFGTCGLLPFWCWSMYLHISLSLSLG</sequence>
<name>A0ACB9ZCT2_9PEZI</name>
<comment type="caution">
    <text evidence="1">The sequence shown here is derived from an EMBL/GenBank/DDBJ whole genome shotgun (WGS) entry which is preliminary data.</text>
</comment>
<evidence type="ECO:0000313" key="2">
    <source>
        <dbReference type="Proteomes" id="UP001497700"/>
    </source>
</evidence>
<organism evidence="1 2">
    <name type="scientific">Hypoxylon rubiginosum</name>
    <dbReference type="NCBI Taxonomy" id="110542"/>
    <lineage>
        <taxon>Eukaryota</taxon>
        <taxon>Fungi</taxon>
        <taxon>Dikarya</taxon>
        <taxon>Ascomycota</taxon>
        <taxon>Pezizomycotina</taxon>
        <taxon>Sordariomycetes</taxon>
        <taxon>Xylariomycetidae</taxon>
        <taxon>Xylariales</taxon>
        <taxon>Hypoxylaceae</taxon>
        <taxon>Hypoxylon</taxon>
    </lineage>
</organism>
<dbReference type="Proteomes" id="UP001497700">
    <property type="component" value="Unassembled WGS sequence"/>
</dbReference>
<proteinExistence type="predicted"/>
<gene>
    <name evidence="1" type="ORF">F4820DRAFT_408404</name>
</gene>
<accession>A0ACB9ZCT2</accession>
<dbReference type="EMBL" id="MU393434">
    <property type="protein sequence ID" value="KAI4868964.1"/>
    <property type="molecule type" value="Genomic_DNA"/>
</dbReference>